<dbReference type="RefSeq" id="WP_092851251.1">
    <property type="nucleotide sequence ID" value="NZ_FOMI01000004.1"/>
</dbReference>
<dbReference type="SUPFAM" id="SSF52821">
    <property type="entry name" value="Rhodanese/Cell cycle control phosphatase"/>
    <property type="match status" value="1"/>
</dbReference>
<protein>
    <submittedName>
        <fullName evidence="2">Rhodanese-like domain-containing protein</fullName>
    </submittedName>
</protein>
<proteinExistence type="predicted"/>
<dbReference type="InterPro" id="IPR036873">
    <property type="entry name" value="Rhodanese-like_dom_sf"/>
</dbReference>
<evidence type="ECO:0000313" key="2">
    <source>
        <dbReference type="EMBL" id="SFD13363.1"/>
    </source>
</evidence>
<evidence type="ECO:0000259" key="1">
    <source>
        <dbReference type="PROSITE" id="PS50206"/>
    </source>
</evidence>
<feature type="domain" description="Rhodanese" evidence="1">
    <location>
        <begin position="19"/>
        <end position="101"/>
    </location>
</feature>
<gene>
    <name evidence="2" type="ORF">SAMN04487987_104240</name>
</gene>
<evidence type="ECO:0000313" key="3">
    <source>
        <dbReference type="Proteomes" id="UP000199439"/>
    </source>
</evidence>
<reference evidence="3" key="1">
    <citation type="submission" date="2016-10" db="EMBL/GenBank/DDBJ databases">
        <authorList>
            <person name="Varghese N."/>
            <person name="Submissions S."/>
        </authorList>
    </citation>
    <scope>NUCLEOTIDE SEQUENCE [LARGE SCALE GENOMIC DNA]</scope>
    <source>
        <strain evidence="3">DSM 25730</strain>
    </source>
</reference>
<accession>A0A1I1Q2A0</accession>
<keyword evidence="3" id="KW-1185">Reference proteome</keyword>
<dbReference type="AlphaFoldDB" id="A0A1I1Q2A0"/>
<name>A0A1I1Q2A0_9FLAO</name>
<dbReference type="PANTHER" id="PTHR43031">
    <property type="entry name" value="FAD-DEPENDENT OXIDOREDUCTASE"/>
    <property type="match status" value="1"/>
</dbReference>
<dbReference type="OrthoDB" id="9800872at2"/>
<dbReference type="STRING" id="870482.SAMN04487987_104240"/>
<dbReference type="PANTHER" id="PTHR43031:SF7">
    <property type="entry name" value="NITRIC OXIDE REDUCTASE FLRD-NAD(+) REDUCTASE"/>
    <property type="match status" value="1"/>
</dbReference>
<dbReference type="CDD" id="cd00158">
    <property type="entry name" value="RHOD"/>
    <property type="match status" value="1"/>
</dbReference>
<dbReference type="Pfam" id="PF00581">
    <property type="entry name" value="Rhodanese"/>
    <property type="match status" value="1"/>
</dbReference>
<organism evidence="2 3">
    <name type="scientific">Algibacter pectinivorans</name>
    <dbReference type="NCBI Taxonomy" id="870482"/>
    <lineage>
        <taxon>Bacteria</taxon>
        <taxon>Pseudomonadati</taxon>
        <taxon>Bacteroidota</taxon>
        <taxon>Flavobacteriia</taxon>
        <taxon>Flavobacteriales</taxon>
        <taxon>Flavobacteriaceae</taxon>
        <taxon>Algibacter</taxon>
    </lineage>
</organism>
<dbReference type="InterPro" id="IPR050229">
    <property type="entry name" value="GlpE_sulfurtransferase"/>
</dbReference>
<dbReference type="Gene3D" id="3.40.250.10">
    <property type="entry name" value="Rhodanese-like domain"/>
    <property type="match status" value="1"/>
</dbReference>
<dbReference type="PROSITE" id="PS50206">
    <property type="entry name" value="RHODANESE_3"/>
    <property type="match status" value="1"/>
</dbReference>
<dbReference type="InterPro" id="IPR001763">
    <property type="entry name" value="Rhodanese-like_dom"/>
</dbReference>
<dbReference type="Proteomes" id="UP000199439">
    <property type="component" value="Unassembled WGS sequence"/>
</dbReference>
<sequence length="101" mass="10814">MGLFNFLFGNKNNMINDFKTRGAVVIDVRTVNEYSKGAIPGSKNIPLQTINAKIAEIKKLNKPVITCCVSGMRSGSAASILNSNGIEAINGGGWTSLRNKL</sequence>
<dbReference type="SMART" id="SM00450">
    <property type="entry name" value="RHOD"/>
    <property type="match status" value="1"/>
</dbReference>
<dbReference type="EMBL" id="FOMI01000004">
    <property type="protein sequence ID" value="SFD13363.1"/>
    <property type="molecule type" value="Genomic_DNA"/>
</dbReference>